<dbReference type="Gene3D" id="2.40.50.580">
    <property type="match status" value="1"/>
</dbReference>
<accession>A0A662ZK70</accession>
<dbReference type="PROSITE" id="PS50835">
    <property type="entry name" value="IG_LIKE"/>
    <property type="match status" value="1"/>
</dbReference>
<dbReference type="CDD" id="cd22359">
    <property type="entry name" value="SfsA-like_bacterial"/>
    <property type="match status" value="1"/>
</dbReference>
<dbReference type="InterPro" id="IPR040452">
    <property type="entry name" value="SfsA_C"/>
</dbReference>
<proteinExistence type="inferred from homology"/>
<dbReference type="InterPro" id="IPR005224">
    <property type="entry name" value="SfsA"/>
</dbReference>
<organism evidence="3 4">
    <name type="scientific">Ruminobacter amylophilus</name>
    <dbReference type="NCBI Taxonomy" id="867"/>
    <lineage>
        <taxon>Bacteria</taxon>
        <taxon>Pseudomonadati</taxon>
        <taxon>Pseudomonadota</taxon>
        <taxon>Gammaproteobacteria</taxon>
        <taxon>Aeromonadales</taxon>
        <taxon>Succinivibrionaceae</taxon>
        <taxon>Ruminobacter</taxon>
    </lineage>
</organism>
<dbReference type="InterPro" id="IPR007110">
    <property type="entry name" value="Ig-like_dom"/>
</dbReference>
<keyword evidence="4" id="KW-1185">Reference proteome</keyword>
<dbReference type="Gene3D" id="3.40.1350.60">
    <property type="match status" value="1"/>
</dbReference>
<dbReference type="EMBL" id="FOXF01000016">
    <property type="protein sequence ID" value="SFP33455.1"/>
    <property type="molecule type" value="Genomic_DNA"/>
</dbReference>
<dbReference type="AlphaFoldDB" id="A0A662ZK70"/>
<evidence type="ECO:0000256" key="1">
    <source>
        <dbReference type="HAMAP-Rule" id="MF_00095"/>
    </source>
</evidence>
<dbReference type="InterPro" id="IPR041465">
    <property type="entry name" value="SfsA_N"/>
</dbReference>
<dbReference type="OrthoDB" id="9802365at2"/>
<dbReference type="PANTHER" id="PTHR30545:SF2">
    <property type="entry name" value="SUGAR FERMENTATION STIMULATION PROTEIN A"/>
    <property type="match status" value="1"/>
</dbReference>
<dbReference type="Pfam" id="PF03749">
    <property type="entry name" value="SfsA"/>
    <property type="match status" value="1"/>
</dbReference>
<dbReference type="Pfam" id="PF17746">
    <property type="entry name" value="SfsA_N"/>
    <property type="match status" value="1"/>
</dbReference>
<dbReference type="GO" id="GO:0003677">
    <property type="term" value="F:DNA binding"/>
    <property type="evidence" value="ECO:0007669"/>
    <property type="project" value="InterPro"/>
</dbReference>
<feature type="domain" description="Ig-like" evidence="2">
    <location>
        <begin position="179"/>
        <end position="228"/>
    </location>
</feature>
<dbReference type="PANTHER" id="PTHR30545">
    <property type="entry name" value="SUGAR FERMENTATION STIMULATION PROTEIN A"/>
    <property type="match status" value="1"/>
</dbReference>
<comment type="similarity">
    <text evidence="1">Belongs to the SfsA family.</text>
</comment>
<dbReference type="NCBIfam" id="TIGR00230">
    <property type="entry name" value="sfsA"/>
    <property type="match status" value="1"/>
</dbReference>
<name>A0A662ZK70_9GAMM</name>
<dbReference type="HAMAP" id="MF_00095">
    <property type="entry name" value="SfsA"/>
    <property type="match status" value="1"/>
</dbReference>
<dbReference type="Proteomes" id="UP000243745">
    <property type="component" value="Unassembled WGS sequence"/>
</dbReference>
<evidence type="ECO:0000259" key="2">
    <source>
        <dbReference type="PROSITE" id="PS50835"/>
    </source>
</evidence>
<reference evidence="3 4" key="1">
    <citation type="submission" date="2016-10" db="EMBL/GenBank/DDBJ databases">
        <authorList>
            <person name="Varghese N."/>
            <person name="Submissions S."/>
        </authorList>
    </citation>
    <scope>NUCLEOTIDE SEQUENCE [LARGE SCALE GENOMIC DNA]</scope>
    <source>
        <strain evidence="3 4">DSM 1361</strain>
    </source>
</reference>
<gene>
    <name evidence="1" type="primary">sfsA</name>
    <name evidence="3" type="ORF">SAMN02910344_01121</name>
</gene>
<dbReference type="RefSeq" id="WP_093141771.1">
    <property type="nucleotide sequence ID" value="NZ_FOXF01000016.1"/>
</dbReference>
<evidence type="ECO:0000313" key="3">
    <source>
        <dbReference type="EMBL" id="SFP33455.1"/>
    </source>
</evidence>
<protein>
    <recommendedName>
        <fullName evidence="1">Sugar fermentation stimulation protein homolog</fullName>
    </recommendedName>
</protein>
<sequence length="228" mass="25621">MKYKNITPAVFLDRPNRFIAHVETADGVETVHVKNTGRCRELLIKGSEVYLTAPGTPGRKTVYDLVAVRKGNGLLVNMDSQAPNVVVREWLDTLGFDRIVPEHSYGDSRMDFYMEYGSRRFLMEVKGCTLEIAGTGYFPDAPTERGVRHLMELVRAVGEGYTAVLTFVIQMDGIREVRPNVSMHPEFGEALEKALKAGVQVVFLECHVEPDSLTFKHVAREITAGWFK</sequence>
<evidence type="ECO:0000313" key="4">
    <source>
        <dbReference type="Proteomes" id="UP000243745"/>
    </source>
</evidence>